<dbReference type="GO" id="GO:0016998">
    <property type="term" value="P:cell wall macromolecule catabolic process"/>
    <property type="evidence" value="ECO:0007669"/>
    <property type="project" value="InterPro"/>
</dbReference>
<evidence type="ECO:0000256" key="5">
    <source>
        <dbReference type="ARBA" id="ARBA00023200"/>
    </source>
</evidence>
<keyword evidence="7" id="KW-0732">Signal</keyword>
<feature type="chain" id="PRO_5029883741" description="Lysozyme" evidence="7">
    <location>
        <begin position="21"/>
        <end position="166"/>
    </location>
</feature>
<dbReference type="InterPro" id="IPR002196">
    <property type="entry name" value="Glyco_hydro_24"/>
</dbReference>
<dbReference type="AlphaFoldDB" id="A0A7M5WWG7"/>
<dbReference type="GO" id="GO:0042742">
    <property type="term" value="P:defense response to bacterium"/>
    <property type="evidence" value="ECO:0007669"/>
    <property type="project" value="UniProtKB-KW"/>
</dbReference>
<evidence type="ECO:0000256" key="6">
    <source>
        <dbReference type="ARBA" id="ARBA00023295"/>
    </source>
</evidence>
<evidence type="ECO:0000256" key="2">
    <source>
        <dbReference type="ARBA" id="ARBA00022529"/>
    </source>
</evidence>
<dbReference type="EnsemblMetazoa" id="CLYHEMT013854.1">
    <property type="protein sequence ID" value="CLYHEMP013854.1"/>
    <property type="gene ID" value="CLYHEMG013854"/>
</dbReference>
<dbReference type="InterPro" id="IPR033907">
    <property type="entry name" value="Endolysin_autolysin"/>
</dbReference>
<dbReference type="GeneID" id="136821750"/>
<dbReference type="OrthoDB" id="6338733at2759"/>
<keyword evidence="4" id="KW-0378">Hydrolase</keyword>
<comment type="catalytic activity">
    <reaction evidence="1">
        <text>Hydrolysis of (1-&gt;4)-beta-linkages between N-acetylmuramic acid and N-acetyl-D-glucosamine residues in a peptidoglycan and between N-acetyl-D-glucosamine residues in chitodextrins.</text>
        <dbReference type="EC" id="3.2.1.17"/>
    </reaction>
</comment>
<keyword evidence="5" id="KW-1035">Host cytoplasm</keyword>
<keyword evidence="2" id="KW-0929">Antimicrobial</keyword>
<protein>
    <recommendedName>
        <fullName evidence="10">Lysozyme</fullName>
    </recommendedName>
</protein>
<name>A0A7M5WWG7_9CNID</name>
<organism evidence="8 9">
    <name type="scientific">Clytia hemisphaerica</name>
    <dbReference type="NCBI Taxonomy" id="252671"/>
    <lineage>
        <taxon>Eukaryota</taxon>
        <taxon>Metazoa</taxon>
        <taxon>Cnidaria</taxon>
        <taxon>Hydrozoa</taxon>
        <taxon>Hydroidolina</taxon>
        <taxon>Leptothecata</taxon>
        <taxon>Obeliida</taxon>
        <taxon>Clytiidae</taxon>
        <taxon>Clytia</taxon>
    </lineage>
</organism>
<evidence type="ECO:0000313" key="9">
    <source>
        <dbReference type="Proteomes" id="UP000594262"/>
    </source>
</evidence>
<dbReference type="SUPFAM" id="SSF53955">
    <property type="entry name" value="Lysozyme-like"/>
    <property type="match status" value="1"/>
</dbReference>
<dbReference type="GO" id="GO:0031640">
    <property type="term" value="P:killing of cells of another organism"/>
    <property type="evidence" value="ECO:0007669"/>
    <property type="project" value="UniProtKB-KW"/>
</dbReference>
<evidence type="ECO:0000256" key="7">
    <source>
        <dbReference type="SAM" id="SignalP"/>
    </source>
</evidence>
<accession>A0A7M5WWG7</accession>
<evidence type="ECO:0008006" key="10">
    <source>
        <dbReference type="Google" id="ProtNLM"/>
    </source>
</evidence>
<feature type="signal peptide" evidence="7">
    <location>
        <begin position="1"/>
        <end position="20"/>
    </location>
</feature>
<evidence type="ECO:0000256" key="4">
    <source>
        <dbReference type="ARBA" id="ARBA00022801"/>
    </source>
</evidence>
<dbReference type="PANTHER" id="PTHR38107:SF3">
    <property type="entry name" value="LYSOZYME RRRD-RELATED"/>
    <property type="match status" value="1"/>
</dbReference>
<evidence type="ECO:0000256" key="1">
    <source>
        <dbReference type="ARBA" id="ARBA00000632"/>
    </source>
</evidence>
<dbReference type="CDD" id="cd00737">
    <property type="entry name" value="lyz_endolysin_autolysin"/>
    <property type="match status" value="1"/>
</dbReference>
<reference evidence="8" key="1">
    <citation type="submission" date="2021-01" db="UniProtKB">
        <authorList>
            <consortium name="EnsemblMetazoa"/>
        </authorList>
    </citation>
    <scope>IDENTIFICATION</scope>
</reference>
<dbReference type="RefSeq" id="XP_066934062.1">
    <property type="nucleotide sequence ID" value="XM_067077961.1"/>
</dbReference>
<dbReference type="GO" id="GO:0003796">
    <property type="term" value="F:lysozyme activity"/>
    <property type="evidence" value="ECO:0007669"/>
    <property type="project" value="UniProtKB-EC"/>
</dbReference>
<proteinExistence type="inferred from homology"/>
<dbReference type="Proteomes" id="UP000594262">
    <property type="component" value="Unplaced"/>
</dbReference>
<evidence type="ECO:0000313" key="8">
    <source>
        <dbReference type="EnsemblMetazoa" id="CLYHEMP013854.1"/>
    </source>
</evidence>
<dbReference type="HAMAP" id="MF_04110">
    <property type="entry name" value="ENDOLYSIN_T4"/>
    <property type="match status" value="1"/>
</dbReference>
<dbReference type="Gene3D" id="1.10.530.40">
    <property type="match status" value="1"/>
</dbReference>
<dbReference type="InterPro" id="IPR051018">
    <property type="entry name" value="Bacteriophage_GH24"/>
</dbReference>
<keyword evidence="6" id="KW-0326">Glycosidase</keyword>
<keyword evidence="9" id="KW-1185">Reference proteome</keyword>
<dbReference type="Pfam" id="PF00959">
    <property type="entry name" value="Phage_lysozyme"/>
    <property type="match status" value="1"/>
</dbReference>
<dbReference type="InterPro" id="IPR023347">
    <property type="entry name" value="Lysozyme_dom_sf"/>
</dbReference>
<evidence type="ECO:0000256" key="3">
    <source>
        <dbReference type="ARBA" id="ARBA00022638"/>
    </source>
</evidence>
<dbReference type="InterPro" id="IPR023346">
    <property type="entry name" value="Lysozyme-like_dom_sf"/>
</dbReference>
<dbReference type="GO" id="GO:0009253">
    <property type="term" value="P:peptidoglycan catabolic process"/>
    <property type="evidence" value="ECO:0007669"/>
    <property type="project" value="InterPro"/>
</dbReference>
<dbReference type="InterPro" id="IPR034690">
    <property type="entry name" value="Endolysin_T4_type"/>
</dbReference>
<sequence>MQILVKILPFLFLVTQQAQGKSISQAGLDLIKRFEGLRLTAYQDAVGVWTIGYGHTKGVRAGQTITAEQAELFLRQDVRSAENDVEKSVKVWINQNQYDALVSWTFNLGGTNLRKSTMLKKLNAGDFDRVPCEMIRWVYAGGKKLPGLVKRRYAEATLFNDGPFFC</sequence>
<dbReference type="PANTHER" id="PTHR38107">
    <property type="match status" value="1"/>
</dbReference>
<keyword evidence="3" id="KW-0081">Bacteriolytic enzyme</keyword>